<dbReference type="PRINTS" id="PR01434">
    <property type="entry name" value="NADHDHGNASE5"/>
</dbReference>
<evidence type="ECO:0000256" key="3">
    <source>
        <dbReference type="ARBA" id="ARBA00022989"/>
    </source>
</evidence>
<dbReference type="GO" id="GO:0042773">
    <property type="term" value="P:ATP synthesis coupled electron transport"/>
    <property type="evidence" value="ECO:0007669"/>
    <property type="project" value="InterPro"/>
</dbReference>
<evidence type="ECO:0000256" key="1">
    <source>
        <dbReference type="ARBA" id="ARBA00004127"/>
    </source>
</evidence>
<dbReference type="InterPro" id="IPR001516">
    <property type="entry name" value="Proton_antipo_N"/>
</dbReference>
<reference evidence="9" key="1">
    <citation type="submission" date="2021-02" db="EMBL/GenBank/DDBJ databases">
        <title>Genome-Resolved Metagenomics of a Microbial Community Performing Photosynthetic Biological Nutrient Removal.</title>
        <authorList>
            <person name="Mcdaniel E.A."/>
        </authorList>
    </citation>
    <scope>NUCLEOTIDE SEQUENCE</scope>
    <source>
        <strain evidence="9">UWPOB_OBS1</strain>
    </source>
</reference>
<keyword evidence="2 5" id="KW-0812">Transmembrane</keyword>
<feature type="transmembrane region" description="Helical" evidence="6">
    <location>
        <begin position="36"/>
        <end position="55"/>
    </location>
</feature>
<sequence length="568" mass="62727">MIPSAVIAILTILLFSGVYTALLGKKMAGQGHRIGMVSAVAALLGSIYTLVAVTSSGPQQFEFPLSNFLNYDWLSLSFYVDRLSALMMVLISTVSTMIHIFSIGYMQGDPGYSRFFSRLGLMTFTLMAMVTSGSLFTLLVWWQLVTWFLYLLLSHNNENAVAVRSAFKTLVILRLGDAALLCGAVLAYKCYGTLQFPDLFERALSSSQTLQIWAGGPEINSITAITLLLFVGAMAKSAQLPLNVWLPDTMDAPTPVSALMHAGIVNAGGFLINRLAPLYGASPETLHLVFAVGFLTALVGTTIMLTRTDVKTMLGFSTMGQMGFMIMECGLGAFALAIFHLIAHGIFKATLFLSAGSAIHKARKEPHLPPRQEDTESNVFRGLPWTTGVFMTLLFPLFILVVSNKVVDAHIAQGTIVLLFFAWVTSSQAIFSLYSLRTVESWRVSATMISIVSFIVLTYVWATESFTGFLYPQPGEAARYFSAAAFPLWFFNSMICTVLAILLSGWCLNFVDRRKAKSLLPQWAKALTPVLFMWFWNRLYLDSFYLRLERGLNSTIKKVDASLPDWLP</sequence>
<evidence type="ECO:0000313" key="10">
    <source>
        <dbReference type="Proteomes" id="UP000664277"/>
    </source>
</evidence>
<feature type="transmembrane region" description="Helical" evidence="6">
    <location>
        <begin position="489"/>
        <end position="511"/>
    </location>
</feature>
<dbReference type="GO" id="GO:0015990">
    <property type="term" value="P:electron transport coupled proton transport"/>
    <property type="evidence" value="ECO:0007669"/>
    <property type="project" value="TreeGrafter"/>
</dbReference>
<feature type="transmembrane region" description="Helical" evidence="6">
    <location>
        <begin position="255"/>
        <end position="273"/>
    </location>
</feature>
<gene>
    <name evidence="9" type="ORF">J0M35_00025</name>
</gene>
<feature type="transmembrane region" description="Helical" evidence="6">
    <location>
        <begin position="285"/>
        <end position="305"/>
    </location>
</feature>
<dbReference type="InterPro" id="IPR001750">
    <property type="entry name" value="ND/Mrp_TM"/>
</dbReference>
<dbReference type="Pfam" id="PF00662">
    <property type="entry name" value="Proton_antipo_N"/>
    <property type="match status" value="1"/>
</dbReference>
<dbReference type="PRINTS" id="PR01435">
    <property type="entry name" value="NPOXDRDTASE5"/>
</dbReference>
<dbReference type="InterPro" id="IPR003945">
    <property type="entry name" value="NU5C-like"/>
</dbReference>
<keyword evidence="4 6" id="KW-0472">Membrane</keyword>
<name>A0A8J7PAB0_9BACT</name>
<feature type="transmembrane region" description="Helical" evidence="6">
    <location>
        <begin position="325"/>
        <end position="358"/>
    </location>
</feature>
<comment type="subcellular location">
    <subcellularLocation>
        <location evidence="1">Endomembrane system</location>
        <topology evidence="1">Multi-pass membrane protein</topology>
    </subcellularLocation>
    <subcellularLocation>
        <location evidence="5">Membrane</location>
        <topology evidence="5">Multi-pass membrane protein</topology>
    </subcellularLocation>
</comment>
<feature type="transmembrane region" description="Helical" evidence="6">
    <location>
        <begin position="212"/>
        <end position="235"/>
    </location>
</feature>
<dbReference type="AlphaFoldDB" id="A0A8J7PAB0"/>
<evidence type="ECO:0000256" key="6">
    <source>
        <dbReference type="SAM" id="Phobius"/>
    </source>
</evidence>
<dbReference type="Pfam" id="PF00361">
    <property type="entry name" value="Proton_antipo_M"/>
    <property type="match status" value="1"/>
</dbReference>
<evidence type="ECO:0000256" key="5">
    <source>
        <dbReference type="RuleBase" id="RU000320"/>
    </source>
</evidence>
<feature type="transmembrane region" description="Helical" evidence="6">
    <location>
        <begin position="83"/>
        <end position="105"/>
    </location>
</feature>
<dbReference type="GO" id="GO:0008137">
    <property type="term" value="F:NADH dehydrogenase (ubiquinone) activity"/>
    <property type="evidence" value="ECO:0007669"/>
    <property type="project" value="InterPro"/>
</dbReference>
<protein>
    <submittedName>
        <fullName evidence="9">NADH-quinone oxidoreductase subunit L</fullName>
    </submittedName>
</protein>
<feature type="transmembrane region" description="Helical" evidence="6">
    <location>
        <begin position="411"/>
        <end position="434"/>
    </location>
</feature>
<dbReference type="Proteomes" id="UP000664277">
    <property type="component" value="Unassembled WGS sequence"/>
</dbReference>
<feature type="transmembrane region" description="Helical" evidence="6">
    <location>
        <begin position="170"/>
        <end position="191"/>
    </location>
</feature>
<evidence type="ECO:0000256" key="2">
    <source>
        <dbReference type="ARBA" id="ARBA00022692"/>
    </source>
</evidence>
<dbReference type="GO" id="GO:0012505">
    <property type="term" value="C:endomembrane system"/>
    <property type="evidence" value="ECO:0007669"/>
    <property type="project" value="UniProtKB-SubCell"/>
</dbReference>
<evidence type="ECO:0000256" key="4">
    <source>
        <dbReference type="ARBA" id="ARBA00023136"/>
    </source>
</evidence>
<dbReference type="GO" id="GO:0003954">
    <property type="term" value="F:NADH dehydrogenase activity"/>
    <property type="evidence" value="ECO:0007669"/>
    <property type="project" value="TreeGrafter"/>
</dbReference>
<feature type="domain" description="NADH:quinone oxidoreductase/Mrp antiporter transmembrane" evidence="7">
    <location>
        <begin position="132"/>
        <end position="364"/>
    </location>
</feature>
<evidence type="ECO:0000259" key="7">
    <source>
        <dbReference type="Pfam" id="PF00361"/>
    </source>
</evidence>
<feature type="transmembrane region" description="Helical" evidence="6">
    <location>
        <begin position="126"/>
        <end position="150"/>
    </location>
</feature>
<evidence type="ECO:0000313" key="9">
    <source>
        <dbReference type="EMBL" id="MBN8658721.1"/>
    </source>
</evidence>
<feature type="transmembrane region" description="Helical" evidence="6">
    <location>
        <begin position="379"/>
        <end position="399"/>
    </location>
</feature>
<dbReference type="PANTHER" id="PTHR42829:SF1">
    <property type="entry name" value="INORGANIC CARBON TRANSPORTER SUBUNIT DABB-RELATED"/>
    <property type="match status" value="1"/>
</dbReference>
<keyword evidence="3 6" id="KW-1133">Transmembrane helix</keyword>
<feature type="transmembrane region" description="Helical" evidence="6">
    <location>
        <begin position="441"/>
        <end position="462"/>
    </location>
</feature>
<proteinExistence type="predicted"/>
<feature type="transmembrane region" description="Helical" evidence="6">
    <location>
        <begin position="6"/>
        <end position="24"/>
    </location>
</feature>
<feature type="domain" description="NADH-Ubiquinone oxidoreductase (complex I) chain 5 N-terminal" evidence="8">
    <location>
        <begin position="74"/>
        <end position="116"/>
    </location>
</feature>
<dbReference type="EMBL" id="JAFLCK010000001">
    <property type="protein sequence ID" value="MBN8658721.1"/>
    <property type="molecule type" value="Genomic_DNA"/>
</dbReference>
<dbReference type="GO" id="GO:0016020">
    <property type="term" value="C:membrane"/>
    <property type="evidence" value="ECO:0007669"/>
    <property type="project" value="UniProtKB-SubCell"/>
</dbReference>
<accession>A0A8J7PAB0</accession>
<evidence type="ECO:0000259" key="8">
    <source>
        <dbReference type="Pfam" id="PF00662"/>
    </source>
</evidence>
<dbReference type="PANTHER" id="PTHR42829">
    <property type="entry name" value="NADH-UBIQUINONE OXIDOREDUCTASE CHAIN 5"/>
    <property type="match status" value="1"/>
</dbReference>
<comment type="caution">
    <text evidence="9">The sequence shown here is derived from an EMBL/GenBank/DDBJ whole genome shotgun (WGS) entry which is preliminary data.</text>
</comment>
<organism evidence="9 10">
    <name type="scientific">Candidatus Obscuribacter phosphatis</name>
    <dbReference type="NCBI Taxonomy" id="1906157"/>
    <lineage>
        <taxon>Bacteria</taxon>
        <taxon>Bacillati</taxon>
        <taxon>Candidatus Melainabacteria</taxon>
        <taxon>Candidatus Obscuribacterales</taxon>
        <taxon>Candidatus Obscuribacteraceae</taxon>
        <taxon>Candidatus Obscuribacter</taxon>
    </lineage>
</organism>